<protein>
    <recommendedName>
        <fullName evidence="5">OmpR/PhoB-type domain-containing protein</fullName>
    </recommendedName>
</protein>
<evidence type="ECO:0000256" key="3">
    <source>
        <dbReference type="ARBA" id="ARBA00023163"/>
    </source>
</evidence>
<sequence>MSGLTFDDGRLTVESAVGQIGLLAKEYALLHFLYLNANIVFSRDQLLERVWTGEYPVDRTVDDHVYRLRKKLKTIGGPTIETIRGVGYALSLRPSASDGREPSLRDPAVQEAMSGVFARYHRLGQGRAMLALAGQRETLGFELDSFYRLYLHFIAGDLRWFLETNEAPIGERIYWLLLFDMFVTDTPWSKAGLCERALRLKALPADGHREMELLNIADLYAAEGRTAEALETLEKGRQAAAEQKLDGFVIPIEISELYVRLMEDGPEASEMQSLRAAKLLEAEPYMRELAGYRMLEGTRLLLAGSISAGEALLGEGLDTFERSGFVPHRLLALLRICDVLRRHMPGSSAERKYSAKLATEYNRLGIAGLEHRLRETIEGYLDNLERT</sequence>
<evidence type="ECO:0000259" key="5">
    <source>
        <dbReference type="PROSITE" id="PS51755"/>
    </source>
</evidence>
<dbReference type="EMBL" id="BMLN01000002">
    <property type="protein sequence ID" value="GGN93792.1"/>
    <property type="molecule type" value="Genomic_DNA"/>
</dbReference>
<gene>
    <name evidence="6" type="ORF">GCM10010969_07890</name>
</gene>
<keyword evidence="7" id="KW-1185">Reference proteome</keyword>
<dbReference type="Pfam" id="PF00486">
    <property type="entry name" value="Trans_reg_C"/>
    <property type="match status" value="1"/>
</dbReference>
<evidence type="ECO:0000256" key="4">
    <source>
        <dbReference type="PROSITE-ProRule" id="PRU01091"/>
    </source>
</evidence>
<dbReference type="SUPFAM" id="SSF46894">
    <property type="entry name" value="C-terminal effector domain of the bipartite response regulators"/>
    <property type="match status" value="1"/>
</dbReference>
<evidence type="ECO:0000256" key="2">
    <source>
        <dbReference type="ARBA" id="ARBA00023125"/>
    </source>
</evidence>
<dbReference type="SMART" id="SM00862">
    <property type="entry name" value="Trans_reg_C"/>
    <property type="match status" value="1"/>
</dbReference>
<dbReference type="Proteomes" id="UP000606653">
    <property type="component" value="Unassembled WGS sequence"/>
</dbReference>
<feature type="DNA-binding region" description="OmpR/PhoB-type" evidence="4">
    <location>
        <begin position="1"/>
        <end position="92"/>
    </location>
</feature>
<evidence type="ECO:0000313" key="7">
    <source>
        <dbReference type="Proteomes" id="UP000606653"/>
    </source>
</evidence>
<dbReference type="InterPro" id="IPR001867">
    <property type="entry name" value="OmpR/PhoB-type_DNA-bd"/>
</dbReference>
<dbReference type="InterPro" id="IPR016032">
    <property type="entry name" value="Sig_transdc_resp-reg_C-effctor"/>
</dbReference>
<reference evidence="7" key="1">
    <citation type="journal article" date="2019" name="Int. J. Syst. Evol. Microbiol.">
        <title>The Global Catalogue of Microorganisms (GCM) 10K type strain sequencing project: providing services to taxonomists for standard genome sequencing and annotation.</title>
        <authorList>
            <consortium name="The Broad Institute Genomics Platform"/>
            <consortium name="The Broad Institute Genome Sequencing Center for Infectious Disease"/>
            <person name="Wu L."/>
            <person name="Ma J."/>
        </authorList>
    </citation>
    <scope>NUCLEOTIDE SEQUENCE [LARGE SCALE GENOMIC DNA]</scope>
    <source>
        <strain evidence="7">CGMCC 1.6964</strain>
    </source>
</reference>
<dbReference type="InterPro" id="IPR036388">
    <property type="entry name" value="WH-like_DNA-bd_sf"/>
</dbReference>
<comment type="caution">
    <text evidence="6">The sequence shown here is derived from an EMBL/GenBank/DDBJ whole genome shotgun (WGS) entry which is preliminary data.</text>
</comment>
<dbReference type="RefSeq" id="WP_018976886.1">
    <property type="nucleotide sequence ID" value="NZ_BMLN01000002.1"/>
</dbReference>
<feature type="domain" description="OmpR/PhoB-type" evidence="5">
    <location>
        <begin position="1"/>
        <end position="92"/>
    </location>
</feature>
<proteinExistence type="predicted"/>
<name>A0ABQ2KUR1_9BACL</name>
<keyword evidence="2 4" id="KW-0238">DNA-binding</keyword>
<organism evidence="6 7">
    <name type="scientific">Saccharibacillus kuerlensis</name>
    <dbReference type="NCBI Taxonomy" id="459527"/>
    <lineage>
        <taxon>Bacteria</taxon>
        <taxon>Bacillati</taxon>
        <taxon>Bacillota</taxon>
        <taxon>Bacilli</taxon>
        <taxon>Bacillales</taxon>
        <taxon>Paenibacillaceae</taxon>
        <taxon>Saccharibacillus</taxon>
    </lineage>
</organism>
<keyword evidence="3" id="KW-0804">Transcription</keyword>
<keyword evidence="1" id="KW-0805">Transcription regulation</keyword>
<dbReference type="PROSITE" id="PS51755">
    <property type="entry name" value="OMPR_PHOB"/>
    <property type="match status" value="1"/>
</dbReference>
<evidence type="ECO:0000313" key="6">
    <source>
        <dbReference type="EMBL" id="GGN93792.1"/>
    </source>
</evidence>
<accession>A0ABQ2KUR1</accession>
<dbReference type="Gene3D" id="1.10.10.10">
    <property type="entry name" value="Winged helix-like DNA-binding domain superfamily/Winged helix DNA-binding domain"/>
    <property type="match status" value="1"/>
</dbReference>
<evidence type="ECO:0000256" key="1">
    <source>
        <dbReference type="ARBA" id="ARBA00023015"/>
    </source>
</evidence>
<dbReference type="CDD" id="cd00383">
    <property type="entry name" value="trans_reg_C"/>
    <property type="match status" value="1"/>
</dbReference>